<comment type="caution">
    <text evidence="1">The sequence shown here is derived from an EMBL/GenBank/DDBJ whole genome shotgun (WGS) entry which is preliminary data.</text>
</comment>
<accession>I3IPG8</accession>
<organism evidence="1 2">
    <name type="scientific">Candidatus Jettenia caeni</name>
    <dbReference type="NCBI Taxonomy" id="247490"/>
    <lineage>
        <taxon>Bacteria</taxon>
        <taxon>Pseudomonadati</taxon>
        <taxon>Planctomycetota</taxon>
        <taxon>Candidatus Brocadiia</taxon>
        <taxon>Candidatus Brocadiales</taxon>
        <taxon>Candidatus Brocadiaceae</taxon>
        <taxon>Candidatus Jettenia</taxon>
    </lineage>
</organism>
<proteinExistence type="predicted"/>
<sequence>MLTRLRAAFVDGLQKVTFPSPPAILATWLPAFTMKELSPVSKHYPSLGTPMRKIEPARNFGEMGL</sequence>
<gene>
    <name evidence="1" type="ORF">KSU1_D0304</name>
</gene>
<evidence type="ECO:0000313" key="2">
    <source>
        <dbReference type="Proteomes" id="UP000002985"/>
    </source>
</evidence>
<evidence type="ECO:0000313" key="1">
    <source>
        <dbReference type="EMBL" id="GAB63613.1"/>
    </source>
</evidence>
<dbReference type="EMBL" id="BAFH01000004">
    <property type="protein sequence ID" value="GAB63613.1"/>
    <property type="molecule type" value="Genomic_DNA"/>
</dbReference>
<protein>
    <submittedName>
        <fullName evidence="1">Uncharacterized protein</fullName>
    </submittedName>
</protein>
<dbReference type="Proteomes" id="UP000002985">
    <property type="component" value="Unassembled WGS sequence"/>
</dbReference>
<name>I3IPG8_9BACT</name>
<reference evidence="1 2" key="1">
    <citation type="journal article" date="2012" name="FEBS Lett.">
        <title>Anammox organism KSU-1 expresses a NirK-type copper-containing nitrite reductase instead of a NirS-type with cytochrome cd1.</title>
        <authorList>
            <person name="Hira D."/>
            <person name="Toh H."/>
            <person name="Migita C.T."/>
            <person name="Okubo H."/>
            <person name="Nishiyama T."/>
            <person name="Hattori M."/>
            <person name="Furukawa K."/>
            <person name="Fujii T."/>
        </authorList>
    </citation>
    <scope>NUCLEOTIDE SEQUENCE [LARGE SCALE GENOMIC DNA]</scope>
</reference>
<keyword evidence="2" id="KW-1185">Reference proteome</keyword>
<dbReference type="AlphaFoldDB" id="I3IPG8"/>